<dbReference type="OrthoDB" id="7428628at2"/>
<dbReference type="InterPro" id="IPR041854">
    <property type="entry name" value="BFD-like_2Fe2S-bd_dom_sf"/>
</dbReference>
<dbReference type="Proteomes" id="UP000015527">
    <property type="component" value="Unassembled WGS sequence"/>
</dbReference>
<proteinExistence type="predicted"/>
<organism evidence="1 2">
    <name type="scientific">Novosphingobium lindaniclasticum LE124</name>
    <dbReference type="NCBI Taxonomy" id="1096930"/>
    <lineage>
        <taxon>Bacteria</taxon>
        <taxon>Pseudomonadati</taxon>
        <taxon>Pseudomonadota</taxon>
        <taxon>Alphaproteobacteria</taxon>
        <taxon>Sphingomonadales</taxon>
        <taxon>Sphingomonadaceae</taxon>
        <taxon>Novosphingobium</taxon>
    </lineage>
</organism>
<evidence type="ECO:0000313" key="1">
    <source>
        <dbReference type="EMBL" id="EQB19615.1"/>
    </source>
</evidence>
<dbReference type="PATRIC" id="fig|1096930.3.peg.171"/>
<sequence length="64" mass="6673">MYVCICNAIRETDLRTAARCCRGDATALYGALGHVPQCGQCLDDAEEIIAEESANANAPLSAAA</sequence>
<dbReference type="Gene3D" id="1.10.10.1100">
    <property type="entry name" value="BFD-like [2Fe-2S]-binding domain"/>
    <property type="match status" value="1"/>
</dbReference>
<dbReference type="EMBL" id="ATHL01000008">
    <property type="protein sequence ID" value="EQB19615.1"/>
    <property type="molecule type" value="Genomic_DNA"/>
</dbReference>
<dbReference type="AlphaFoldDB" id="T0J639"/>
<comment type="caution">
    <text evidence="1">The sequence shown here is derived from an EMBL/GenBank/DDBJ whole genome shotgun (WGS) entry which is preliminary data.</text>
</comment>
<name>T0J639_9SPHN</name>
<accession>T0J639</accession>
<dbReference type="eggNOG" id="COG2906">
    <property type="taxonomic scope" value="Bacteria"/>
</dbReference>
<gene>
    <name evidence="1" type="ORF">L284_00855</name>
</gene>
<dbReference type="RefSeq" id="WP_021232166.1">
    <property type="nucleotide sequence ID" value="NZ_ATHL01000008.1"/>
</dbReference>
<evidence type="ECO:0000313" key="2">
    <source>
        <dbReference type="Proteomes" id="UP000015527"/>
    </source>
</evidence>
<reference evidence="1 2" key="1">
    <citation type="journal article" date="2013" name="Genome Announc.">
        <title>Genome Sequence of Novosphingobium lindaniclasticum LE124T, Isolated from a Hexachlorocyclohexane Dumpsite.</title>
        <authorList>
            <person name="Saxena A."/>
            <person name="Nayyar N."/>
            <person name="Sangwan N."/>
            <person name="Kumari R."/>
            <person name="Khurana J.P."/>
            <person name="Lal R."/>
        </authorList>
    </citation>
    <scope>NUCLEOTIDE SEQUENCE [LARGE SCALE GENOMIC DNA]</scope>
    <source>
        <strain evidence="1 2">LE124</strain>
    </source>
</reference>
<keyword evidence="2" id="KW-1185">Reference proteome</keyword>
<evidence type="ECO:0008006" key="3">
    <source>
        <dbReference type="Google" id="ProtNLM"/>
    </source>
</evidence>
<protein>
    <recommendedName>
        <fullName evidence="3">Ferredoxin</fullName>
    </recommendedName>
</protein>